<dbReference type="InterPro" id="IPR014719">
    <property type="entry name" value="Ribosomal_bL12_C/ClpS-like"/>
</dbReference>
<dbReference type="PANTHER" id="PTHR21497:SF24">
    <property type="entry name" value="E3 UBIQUITIN-PROTEIN LIGASE UBR1"/>
    <property type="match status" value="1"/>
</dbReference>
<reference evidence="14" key="2">
    <citation type="submission" date="2020-05" db="UniProtKB">
        <authorList>
            <consortium name="EnsemblMetazoa"/>
        </authorList>
    </citation>
    <scope>IDENTIFICATION</scope>
</reference>
<gene>
    <name evidence="13" type="ORF">ZHAS_00020361</name>
</gene>
<dbReference type="GO" id="GO:0061630">
    <property type="term" value="F:ubiquitin protein ligase activity"/>
    <property type="evidence" value="ECO:0007669"/>
    <property type="project" value="UniProtKB-UniRule"/>
</dbReference>
<dbReference type="GO" id="GO:0016567">
    <property type="term" value="P:protein ubiquitination"/>
    <property type="evidence" value="ECO:0007669"/>
    <property type="project" value="UniProtKB-UniRule"/>
</dbReference>
<dbReference type="SMART" id="SM00396">
    <property type="entry name" value="ZnF_UBR1"/>
    <property type="match status" value="1"/>
</dbReference>
<dbReference type="Gene3D" id="3.30.1390.10">
    <property type="match status" value="1"/>
</dbReference>
<feature type="region of interest" description="Disordered" evidence="11">
    <location>
        <begin position="980"/>
        <end position="1019"/>
    </location>
</feature>
<evidence type="ECO:0000256" key="11">
    <source>
        <dbReference type="SAM" id="MobiDB-lite"/>
    </source>
</evidence>
<feature type="compositionally biased region" description="Low complexity" evidence="11">
    <location>
        <begin position="1255"/>
        <end position="1270"/>
    </location>
</feature>
<evidence type="ECO:0000313" key="14">
    <source>
        <dbReference type="EnsemblMetazoa" id="ASIC020361-PA"/>
    </source>
</evidence>
<dbReference type="EMBL" id="ATLV01025133">
    <property type="status" value="NOT_ANNOTATED_CDS"/>
    <property type="molecule type" value="Genomic_DNA"/>
</dbReference>
<evidence type="ECO:0000313" key="13">
    <source>
        <dbReference type="EMBL" id="KFB52247.1"/>
    </source>
</evidence>
<accession>A0A084WPV3</accession>
<name>A0A084WPV3_ANOSI</name>
<dbReference type="FunFam" id="2.10.110.30:FF:000001">
    <property type="entry name" value="E3 ubiquitin-protein ligase UBR2 isoform 1"/>
    <property type="match status" value="1"/>
</dbReference>
<evidence type="ECO:0000256" key="3">
    <source>
        <dbReference type="ARBA" id="ARBA00022679"/>
    </source>
</evidence>
<dbReference type="STRING" id="74873.A0A084WPV3"/>
<dbReference type="InterPro" id="IPR003126">
    <property type="entry name" value="Znf_UBR"/>
</dbReference>
<comment type="function">
    <text evidence="10">Ubiquitin ligase protein which is a component of the N-end rule pathway. Recognizes and binds to proteins bearing specific N-terminal residues that are destabilizing according to the N-end rule, leading to their ubiquitination and subsequent degradation.</text>
</comment>
<dbReference type="InterPro" id="IPR044046">
    <property type="entry name" value="E3_ligase_UBR-like_C"/>
</dbReference>
<dbReference type="UniPathway" id="UPA00143"/>
<evidence type="ECO:0000256" key="10">
    <source>
        <dbReference type="RuleBase" id="RU366018"/>
    </source>
</evidence>
<dbReference type="InterPro" id="IPR039164">
    <property type="entry name" value="UBR1-like"/>
</dbReference>
<dbReference type="PANTHER" id="PTHR21497">
    <property type="entry name" value="UBIQUITIN LIGASE E3 ALPHA-RELATED"/>
    <property type="match status" value="1"/>
</dbReference>
<feature type="domain" description="UBR-type" evidence="12">
    <location>
        <begin position="90"/>
        <end position="161"/>
    </location>
</feature>
<organism evidence="13">
    <name type="scientific">Anopheles sinensis</name>
    <name type="common">Mosquito</name>
    <dbReference type="NCBI Taxonomy" id="74873"/>
    <lineage>
        <taxon>Eukaryota</taxon>
        <taxon>Metazoa</taxon>
        <taxon>Ecdysozoa</taxon>
        <taxon>Arthropoda</taxon>
        <taxon>Hexapoda</taxon>
        <taxon>Insecta</taxon>
        <taxon>Pterygota</taxon>
        <taxon>Neoptera</taxon>
        <taxon>Endopterygota</taxon>
        <taxon>Diptera</taxon>
        <taxon>Nematocera</taxon>
        <taxon>Culicoidea</taxon>
        <taxon>Culicidae</taxon>
        <taxon>Anophelinae</taxon>
        <taxon>Anopheles</taxon>
    </lineage>
</organism>
<dbReference type="EnsemblMetazoa" id="ASIC020361-RA">
    <property type="protein sequence ID" value="ASIC020361-PA"/>
    <property type="gene ID" value="ASIC020361"/>
</dbReference>
<dbReference type="FunFam" id="3.30.1390.10:FF:000009">
    <property type="entry name" value="E3 ubiquitin-protein ligase UBR1"/>
    <property type="match status" value="1"/>
</dbReference>
<dbReference type="GO" id="GO:0000151">
    <property type="term" value="C:ubiquitin ligase complex"/>
    <property type="evidence" value="ECO:0007669"/>
    <property type="project" value="TreeGrafter"/>
</dbReference>
<dbReference type="CDD" id="cd19672">
    <property type="entry name" value="UBR-box_UBR1_like"/>
    <property type="match status" value="1"/>
</dbReference>
<evidence type="ECO:0000259" key="12">
    <source>
        <dbReference type="PROSITE" id="PS51157"/>
    </source>
</evidence>
<dbReference type="Gene3D" id="2.10.110.30">
    <property type="match status" value="1"/>
</dbReference>
<dbReference type="OrthoDB" id="26387at2759"/>
<evidence type="ECO:0000256" key="6">
    <source>
        <dbReference type="ARBA" id="ARBA00022786"/>
    </source>
</evidence>
<dbReference type="GO" id="GO:0071596">
    <property type="term" value="P:ubiquitin-dependent protein catabolic process via the N-end rule pathway"/>
    <property type="evidence" value="ECO:0007669"/>
    <property type="project" value="UniProtKB-UniRule"/>
</dbReference>
<dbReference type="Gene3D" id="1.10.10.2670">
    <property type="entry name" value="E3 ubiquitin-protein ligase"/>
    <property type="match status" value="1"/>
</dbReference>
<dbReference type="Pfam" id="PF02617">
    <property type="entry name" value="ClpS"/>
    <property type="match status" value="1"/>
</dbReference>
<evidence type="ECO:0000256" key="8">
    <source>
        <dbReference type="ARBA" id="ARBA00046341"/>
    </source>
</evidence>
<evidence type="ECO:0000313" key="15">
    <source>
        <dbReference type="Proteomes" id="UP000030765"/>
    </source>
</evidence>
<dbReference type="InterPro" id="IPR036390">
    <property type="entry name" value="WH_DNA-bd_sf"/>
</dbReference>
<feature type="zinc finger region" description="UBR-type" evidence="9">
    <location>
        <begin position="90"/>
        <end position="161"/>
    </location>
</feature>
<dbReference type="Pfam" id="PF18995">
    <property type="entry name" value="PRT6_C"/>
    <property type="match status" value="1"/>
</dbReference>
<keyword evidence="6 10" id="KW-0833">Ubl conjugation pathway</keyword>
<comment type="catalytic activity">
    <reaction evidence="1 10">
        <text>S-ubiquitinyl-[E2 ubiquitin-conjugating enzyme]-L-cysteine + [acceptor protein]-L-lysine = [E2 ubiquitin-conjugating enzyme]-L-cysteine + N(6)-ubiquitinyl-[acceptor protein]-L-lysine.</text>
        <dbReference type="EC" id="2.3.2.27"/>
    </reaction>
</comment>
<evidence type="ECO:0000256" key="5">
    <source>
        <dbReference type="ARBA" id="ARBA00022771"/>
    </source>
</evidence>
<comment type="similarity">
    <text evidence="8 10">Belongs to the E3 ubiquitin-protein ligase UBR1-like family.</text>
</comment>
<protein>
    <recommendedName>
        <fullName evidence="10">E3 ubiquitin-protein ligase</fullName>
        <ecNumber evidence="10">2.3.2.27</ecNumber>
    </recommendedName>
</protein>
<dbReference type="OMA" id="GEASYMC"/>
<dbReference type="Proteomes" id="UP000030765">
    <property type="component" value="Unassembled WGS sequence"/>
</dbReference>
<dbReference type="InterPro" id="IPR042065">
    <property type="entry name" value="E3_ELL-like"/>
</dbReference>
<keyword evidence="4 10" id="KW-0479">Metal-binding</keyword>
<reference evidence="13 15" key="1">
    <citation type="journal article" date="2014" name="BMC Genomics">
        <title>Genome sequence of Anopheles sinensis provides insight into genetics basis of mosquito competence for malaria parasites.</title>
        <authorList>
            <person name="Zhou D."/>
            <person name="Zhang D."/>
            <person name="Ding G."/>
            <person name="Shi L."/>
            <person name="Hou Q."/>
            <person name="Ye Y."/>
            <person name="Xu Y."/>
            <person name="Zhou H."/>
            <person name="Xiong C."/>
            <person name="Li S."/>
            <person name="Yu J."/>
            <person name="Hong S."/>
            <person name="Yu X."/>
            <person name="Zou P."/>
            <person name="Chen C."/>
            <person name="Chang X."/>
            <person name="Wang W."/>
            <person name="Lv Y."/>
            <person name="Sun Y."/>
            <person name="Ma L."/>
            <person name="Shen B."/>
            <person name="Zhu C."/>
        </authorList>
    </citation>
    <scope>NUCLEOTIDE SEQUENCE [LARGE SCALE GENOMIC DNA]</scope>
</reference>
<dbReference type="VEuPathDB" id="VectorBase:ASIC020361"/>
<dbReference type="Pfam" id="PF22960">
    <property type="entry name" value="WHD_UBR1"/>
    <property type="match status" value="1"/>
</dbReference>
<proteinExistence type="inferred from homology"/>
<dbReference type="EMBL" id="KE525369">
    <property type="protein sequence ID" value="KFB52247.1"/>
    <property type="molecule type" value="Genomic_DNA"/>
</dbReference>
<evidence type="ECO:0000256" key="9">
    <source>
        <dbReference type="PROSITE-ProRule" id="PRU00508"/>
    </source>
</evidence>
<evidence type="ECO:0000256" key="2">
    <source>
        <dbReference type="ARBA" id="ARBA00004906"/>
    </source>
</evidence>
<evidence type="ECO:0000256" key="7">
    <source>
        <dbReference type="ARBA" id="ARBA00022833"/>
    </source>
</evidence>
<comment type="pathway">
    <text evidence="2 10">Protein modification; protein ubiquitination.</text>
</comment>
<dbReference type="SUPFAM" id="SSF54736">
    <property type="entry name" value="ClpS-like"/>
    <property type="match status" value="1"/>
</dbReference>
<dbReference type="GO" id="GO:0005737">
    <property type="term" value="C:cytoplasm"/>
    <property type="evidence" value="ECO:0007669"/>
    <property type="project" value="TreeGrafter"/>
</dbReference>
<dbReference type="GO" id="GO:0008270">
    <property type="term" value="F:zinc ion binding"/>
    <property type="evidence" value="ECO:0007669"/>
    <property type="project" value="UniProtKB-UniRule"/>
</dbReference>
<sequence length="1892" mass="213820">MFPHSPPIAYVKHLLDLYDQQILEPRNIEQYFRTVAETYVQVEPNQTEQECFTFKEQGIQETIMVLETFICGEDSTAFLEQLKRNDFDSSVCGRVFKIGEPTYSCRECSMDPTCVLCSSCFKNSPHRIHKYKMATSSGGGCCDCGDVEAWKQYPVCAEHNNISNISSESTAQLPDDVQGRCAIVFQAILAYCMRVLKMDSDGSYSELDDDDNTHCTVLYNDETHTFEQVIQALTSIVLCSQKTAIEYVTSIDREGRAVVKCASFEVCKKLKEDIETKAIRTTVGGKMAPLKVTVMHRNEVACQHLAIQMLGWFQEFLSKHSSFRNIFVKLIGIAGTGFNLKLILGNDHKLWKSARSCWHRLLISGMLMEYENKKQLALTFTRQYTALMQAFVRDDHYHSFSIVSLSVQLFTVPTIAHCLIGEEAAFFKLMHTFYSEAIEKYIKNRQLQFARNTSTLNVFKRASYILVDLRYLLSFKPYVWIDALRSGFLHGVQVLIRLLKCMQGMDAVTRQVGQHMEYELEWETAFTLHLKLSHLITLVLEWCATDKVVLIKVYRMLLTALTDVKFIVPETVPVACEAANHTAYCLQYDVASMPVSVHLPLTRFLAGLYTAFERHDLPFANETAKQADRPTPEQIIEPVLCTRAMISQVHAGLWRRNGYSLLNQLYFYRNVKCRYEMLDRDIVILQVGASLIEANEFIIHVLHKFMLLEWLKSDQIEKPARLGGAEDDYLRQAIILVEELLELLIVIISERHVPGVGDVTEGDRIKKEIVQLLCIKPHSHSELSRALNEDNCSETAIESVIDDVAVFEKPNVADKKGVYKLKPEYYSWYNLYFYHYSKEEKSKSEEAQRNRRKEKGELVCCPPPELPKLTKAFSILPNLLQCDVMLEIIRVILTRALDLQSTSFSEGQLQRVLHLIGYAIQEEKSGYYPYLKFIERSQTIGLLALLDELTRSQRVESQRDLLRWVIQRFKSLEASKKKATEELATSASDEGAGPSEATGGSDASELDAERNAKEKRAKMAAMRRAQLLAQMQNMQQSFMKSNAALFNRADDEEEECAAGTSDAGAAGGDMAMEWQSGEGGSTSAAMASTVKTPVCLGRNRQAPRWKAGEYFSTAQRHTCILCSEESVLTARSHTCMVYAAFVQRSSVLSRYQQTDERGQLQYIETGIHPSPHISTCGHVMHLDCFEKYFKNEVVKENRRPYRNRMPILFDVEKQEFLCPLCRCLSNCLLPLVPHLDGILKPGAYDDEHPEEATETGAASEPGASTSSATAASMLSADPNFNFRSWYELMNGFLAQMQKQVSTAETVKPRLGARSALAMTDNLGLSPSELAGPLPSGILPTPDLLHDRDLLEPFDPQAYDPIERVEVAGLARVEGGGDEGGLEGPSCGLFHELVEVNLQKFCTVVNEYTAVPPTAKGFSEYLAVWLACSYTIKSLEMLLRVMERPLGAELTIRHESCLRGLVRASCVVGSIMPSNKFHTSVRDYAVDLYDTLFGNKPSNSFFEWDLFAILNTCLFTTRYVFFQAVPSERIPRGDAIDHAILQAVFMFNVLRTIVTSTVQKETDDDESGTAMETDQDEKPPELTEAERTLLRLYRTYNIYIQREPGWNSETAAEAGADPAERKKKVLQERRLCRALLCDIRKKSHPLLRCCCLLFRYITDVELPEGRGPGDDGADEDDYRLMVTYLDLAVDPLAYFAPGELSLELIERLAAANNESIHRMHLVRLGGMPLFPAGPPVRQLIDLPEDYSDLINSVSLFTCPNNVRDDSRNPTMCLVCGEILCSQSFCCQKELDKVLVGSCTYHTAECGAGIGIFLRIRDAEILLLGINKGCFIAAPYLDEYGETDQGLRRGNPLRLCKERYQKLHQTWLSHALHEEITRRNESQQTLFATQWQNL</sequence>
<evidence type="ECO:0000256" key="4">
    <source>
        <dbReference type="ARBA" id="ARBA00022723"/>
    </source>
</evidence>
<keyword evidence="5 10" id="KW-0863">Zinc-finger</keyword>
<evidence type="ECO:0000256" key="1">
    <source>
        <dbReference type="ARBA" id="ARBA00000900"/>
    </source>
</evidence>
<dbReference type="Pfam" id="PF02207">
    <property type="entry name" value="zf-UBR"/>
    <property type="match status" value="1"/>
</dbReference>
<keyword evidence="3 10" id="KW-0808">Transferase</keyword>
<feature type="region of interest" description="Disordered" evidence="11">
    <location>
        <begin position="1559"/>
        <end position="1581"/>
    </location>
</feature>
<feature type="region of interest" description="Disordered" evidence="11">
    <location>
        <begin position="1242"/>
        <end position="1270"/>
    </location>
</feature>
<keyword evidence="7 10" id="KW-0862">Zinc</keyword>
<dbReference type="InterPro" id="IPR055194">
    <property type="entry name" value="UBR1-like_WH"/>
</dbReference>
<keyword evidence="15" id="KW-1185">Reference proteome</keyword>
<dbReference type="EC" id="2.3.2.27" evidence="10"/>
<dbReference type="SUPFAM" id="SSF46785">
    <property type="entry name" value="Winged helix' DNA-binding domain"/>
    <property type="match status" value="1"/>
</dbReference>
<dbReference type="InterPro" id="IPR003769">
    <property type="entry name" value="ClpS_core"/>
</dbReference>
<dbReference type="PROSITE" id="PS51157">
    <property type="entry name" value="ZF_UBR"/>
    <property type="match status" value="1"/>
</dbReference>
<dbReference type="VEuPathDB" id="VectorBase:ASIS003900"/>